<gene>
    <name evidence="2" type="ORF">DPD27_10610</name>
</gene>
<name>A0A5W1YZJ1_SALNE</name>
<keyword evidence="1" id="KW-0812">Transmembrane</keyword>
<keyword evidence="1" id="KW-1133">Transmembrane helix</keyword>
<proteinExistence type="predicted"/>
<sequence>MNNNKKKYIRTIARVILSILGTFFIIIIVSAIFNITLITEYPKTYLSTTLLMTSSLTYFVCYIRKSYKYFNDFILALSAGVVALVYLLTGSKDLDLLPPADLLEKDRLTFFLIVLKFMVIANSLISKILLTFHDFLKERKTEKESFKNLNFTKRVILFYRKYFFKKKIKQ</sequence>
<reference evidence="2" key="1">
    <citation type="submission" date="2018-06" db="EMBL/GenBank/DDBJ databases">
        <authorList>
            <person name="Ashton P.M."/>
            <person name="Dallman T."/>
            <person name="Nair S."/>
            <person name="De Pinna E."/>
            <person name="Peters T."/>
            <person name="Grant K."/>
        </authorList>
    </citation>
    <scope>NUCLEOTIDE SEQUENCE</scope>
    <source>
        <strain evidence="2">253904</strain>
    </source>
</reference>
<keyword evidence="1" id="KW-0472">Membrane</keyword>
<evidence type="ECO:0000313" key="2">
    <source>
        <dbReference type="EMBL" id="EBW3118849.1"/>
    </source>
</evidence>
<protein>
    <submittedName>
        <fullName evidence="2">Uncharacterized protein</fullName>
    </submittedName>
</protein>
<feature type="transmembrane region" description="Helical" evidence="1">
    <location>
        <begin position="12"/>
        <end position="33"/>
    </location>
</feature>
<dbReference type="GeneID" id="97394367"/>
<feature type="transmembrane region" description="Helical" evidence="1">
    <location>
        <begin position="70"/>
        <end position="88"/>
    </location>
</feature>
<dbReference type="RefSeq" id="WP_001063576.1">
    <property type="nucleotide sequence ID" value="NZ_JBICQG010000005.1"/>
</dbReference>
<feature type="transmembrane region" description="Helical" evidence="1">
    <location>
        <begin position="108"/>
        <end position="130"/>
    </location>
</feature>
<evidence type="ECO:0000256" key="1">
    <source>
        <dbReference type="SAM" id="Phobius"/>
    </source>
</evidence>
<feature type="transmembrane region" description="Helical" evidence="1">
    <location>
        <begin position="45"/>
        <end position="63"/>
    </location>
</feature>
<comment type="caution">
    <text evidence="2">The sequence shown here is derived from an EMBL/GenBank/DDBJ whole genome shotgun (WGS) entry which is preliminary data.</text>
</comment>
<accession>A0A5W1YZJ1</accession>
<dbReference type="EMBL" id="AAHHZF010000008">
    <property type="protein sequence ID" value="EBW3118849.1"/>
    <property type="molecule type" value="Genomic_DNA"/>
</dbReference>
<dbReference type="AlphaFoldDB" id="A0A5W1YZJ1"/>
<organism evidence="2">
    <name type="scientific">Salmonella newport</name>
    <dbReference type="NCBI Taxonomy" id="108619"/>
    <lineage>
        <taxon>Bacteria</taxon>
        <taxon>Pseudomonadati</taxon>
        <taxon>Pseudomonadota</taxon>
        <taxon>Gammaproteobacteria</taxon>
        <taxon>Enterobacterales</taxon>
        <taxon>Enterobacteriaceae</taxon>
        <taxon>Salmonella</taxon>
    </lineage>
</organism>